<dbReference type="EMBL" id="CAJNNW010031619">
    <property type="protein sequence ID" value="CAE8708224.1"/>
    <property type="molecule type" value="Genomic_DNA"/>
</dbReference>
<dbReference type="Proteomes" id="UP000626109">
    <property type="component" value="Unassembled WGS sequence"/>
</dbReference>
<gene>
    <name evidence="1" type="ORF">PGLA2088_LOCUS34849</name>
</gene>
<evidence type="ECO:0000313" key="1">
    <source>
        <dbReference type="EMBL" id="CAE8708224.1"/>
    </source>
</evidence>
<proteinExistence type="predicted"/>
<evidence type="ECO:0000313" key="2">
    <source>
        <dbReference type="Proteomes" id="UP000626109"/>
    </source>
</evidence>
<protein>
    <submittedName>
        <fullName evidence="1">Uncharacterized protein</fullName>
    </submittedName>
</protein>
<name>A0A813KSC6_POLGL</name>
<organism evidence="1 2">
    <name type="scientific">Polarella glacialis</name>
    <name type="common">Dinoflagellate</name>
    <dbReference type="NCBI Taxonomy" id="89957"/>
    <lineage>
        <taxon>Eukaryota</taxon>
        <taxon>Sar</taxon>
        <taxon>Alveolata</taxon>
        <taxon>Dinophyceae</taxon>
        <taxon>Suessiales</taxon>
        <taxon>Suessiaceae</taxon>
        <taxon>Polarella</taxon>
    </lineage>
</organism>
<comment type="caution">
    <text evidence="1">The sequence shown here is derived from an EMBL/GenBank/DDBJ whole genome shotgun (WGS) entry which is preliminary data.</text>
</comment>
<sequence length="279" mass="28741">GGGMPGGGGVSFQHADEIFKAFFGGNDPFSMFFDGDDDMGGMFGKGGGKGGPGGPRVVFNQRGGMPGGSGGMGGMGGMGGFPFDIGGMGGMPGMGKGMGKGGGAPRKPPPPAHAVPLGVVVVVRDLKGSAEHNGKTGKIAGWDQEKGRYQVEVSDGGEETTLSLKPANLTQQATVHVVGIESQAELNGQSGQILGYNEQTGRYTIRLKQKMASGRDALGLTASNVILPKGTRVVTQGLTREELNGQMAQIMEIDQDAARYTVTCQNGKTIKIKYDNVLC</sequence>
<feature type="non-terminal residue" evidence="1">
    <location>
        <position position="1"/>
    </location>
</feature>
<reference evidence="1" key="1">
    <citation type="submission" date="2021-02" db="EMBL/GenBank/DDBJ databases">
        <authorList>
            <person name="Dougan E. K."/>
            <person name="Rhodes N."/>
            <person name="Thang M."/>
            <person name="Chan C."/>
        </authorList>
    </citation>
    <scope>NUCLEOTIDE SEQUENCE</scope>
</reference>
<dbReference type="AlphaFoldDB" id="A0A813KSC6"/>
<accession>A0A813KSC6</accession>